<comment type="caution">
    <text evidence="1">The sequence shown here is derived from an EMBL/GenBank/DDBJ whole genome shotgun (WGS) entry which is preliminary data.</text>
</comment>
<dbReference type="RefSeq" id="WP_271089636.1">
    <property type="nucleotide sequence ID" value="NZ_JAPJZH010000006.1"/>
</dbReference>
<evidence type="ECO:0000313" key="2">
    <source>
        <dbReference type="Proteomes" id="UP001148313"/>
    </source>
</evidence>
<reference evidence="1" key="1">
    <citation type="submission" date="2022-11" db="EMBL/GenBank/DDBJ databases">
        <title>Hoeflea poritis sp. nov., isolated from scleractinian coral Porites lutea.</title>
        <authorList>
            <person name="Zhang G."/>
            <person name="Wei Q."/>
            <person name="Cai L."/>
        </authorList>
    </citation>
    <scope>NUCLEOTIDE SEQUENCE</scope>
    <source>
        <strain evidence="1">E7-10</strain>
    </source>
</reference>
<dbReference type="EMBL" id="JAPJZH010000006">
    <property type="protein sequence ID" value="MDA4845928.1"/>
    <property type="molecule type" value="Genomic_DNA"/>
</dbReference>
<evidence type="ECO:0000313" key="1">
    <source>
        <dbReference type="EMBL" id="MDA4845928.1"/>
    </source>
</evidence>
<protein>
    <recommendedName>
        <fullName evidence="3">GcrA cell cycle regulator</fullName>
    </recommendedName>
</protein>
<accession>A0ABT4VMI3</accession>
<name>A0ABT4VMI3_9HYPH</name>
<evidence type="ECO:0008006" key="3">
    <source>
        <dbReference type="Google" id="ProtNLM"/>
    </source>
</evidence>
<dbReference type="InterPro" id="IPR036388">
    <property type="entry name" value="WH-like_DNA-bd_sf"/>
</dbReference>
<dbReference type="InterPro" id="IPR011681">
    <property type="entry name" value="GcrA"/>
</dbReference>
<proteinExistence type="predicted"/>
<dbReference type="Proteomes" id="UP001148313">
    <property type="component" value="Unassembled WGS sequence"/>
</dbReference>
<organism evidence="1 2">
    <name type="scientific">Hoeflea poritis</name>
    <dbReference type="NCBI Taxonomy" id="2993659"/>
    <lineage>
        <taxon>Bacteria</taxon>
        <taxon>Pseudomonadati</taxon>
        <taxon>Pseudomonadota</taxon>
        <taxon>Alphaproteobacteria</taxon>
        <taxon>Hyphomicrobiales</taxon>
        <taxon>Rhizobiaceae</taxon>
        <taxon>Hoeflea</taxon>
    </lineage>
</organism>
<gene>
    <name evidence="1" type="ORF">OOZ53_11250</name>
</gene>
<dbReference type="Pfam" id="PF07750">
    <property type="entry name" value="GcrA"/>
    <property type="match status" value="1"/>
</dbReference>
<dbReference type="Gene3D" id="1.10.10.10">
    <property type="entry name" value="Winged helix-like DNA-binding domain superfamily/Winged helix DNA-binding domain"/>
    <property type="match status" value="1"/>
</dbReference>
<sequence>MEVQNWDENRISRAVELLDAEGRSVPEIADELEITIAEVRRQITIGRSSHATRRVRQRLAETPSQIPHISSFPKPEHTIKLNAMAGPKNKNEDAVLESKPATFLELISNRERRCLWPLDNKVGADMMCCGASVQEPDADRLHGAGNGGSYCAYHRKKAAGTGTHSERAALDGFVKRS</sequence>
<keyword evidence="2" id="KW-1185">Reference proteome</keyword>